<feature type="compositionally biased region" description="Basic and acidic residues" evidence="2">
    <location>
        <begin position="73"/>
        <end position="86"/>
    </location>
</feature>
<dbReference type="CDD" id="cd00067">
    <property type="entry name" value="GAL4"/>
    <property type="match status" value="1"/>
</dbReference>
<dbReference type="PROSITE" id="PS50048">
    <property type="entry name" value="ZN2_CY6_FUNGAL_2"/>
    <property type="match status" value="1"/>
</dbReference>
<protein>
    <recommendedName>
        <fullName evidence="3">Zn(2)-C6 fungal-type domain-containing protein</fullName>
    </recommendedName>
</protein>
<evidence type="ECO:0000256" key="2">
    <source>
        <dbReference type="SAM" id="MobiDB-lite"/>
    </source>
</evidence>
<dbReference type="InterPro" id="IPR001138">
    <property type="entry name" value="Zn2Cys6_DnaBD"/>
</dbReference>
<dbReference type="InterPro" id="IPR036864">
    <property type="entry name" value="Zn2-C6_fun-type_DNA-bd_sf"/>
</dbReference>
<feature type="compositionally biased region" description="Polar residues" evidence="2">
    <location>
        <begin position="114"/>
        <end position="127"/>
    </location>
</feature>
<dbReference type="Gene3D" id="4.10.240.10">
    <property type="entry name" value="Zn(2)-C6 fungal-type DNA-binding domain"/>
    <property type="match status" value="1"/>
</dbReference>
<feature type="region of interest" description="Disordered" evidence="2">
    <location>
        <begin position="64"/>
        <end position="156"/>
    </location>
</feature>
<dbReference type="EMBL" id="ML994668">
    <property type="protein sequence ID" value="KAF2179232.1"/>
    <property type="molecule type" value="Genomic_DNA"/>
</dbReference>
<evidence type="ECO:0000313" key="4">
    <source>
        <dbReference type="EMBL" id="KAF2179232.1"/>
    </source>
</evidence>
<dbReference type="GO" id="GO:0000981">
    <property type="term" value="F:DNA-binding transcription factor activity, RNA polymerase II-specific"/>
    <property type="evidence" value="ECO:0007669"/>
    <property type="project" value="InterPro"/>
</dbReference>
<feature type="domain" description="Zn(2)-C6 fungal-type" evidence="3">
    <location>
        <begin position="25"/>
        <end position="55"/>
    </location>
</feature>
<dbReference type="AlphaFoldDB" id="A0A6A6DLI0"/>
<evidence type="ECO:0000259" key="3">
    <source>
        <dbReference type="PROSITE" id="PS50048"/>
    </source>
</evidence>
<gene>
    <name evidence="4" type="ORF">K469DRAFT_716502</name>
</gene>
<sequence>MLPSPQSETRFSATTHSRPIKLRTACNQCCSAKVKCSGERTGCERCQNLGTQCIYAESRVGKVPGIRAKKKRSQNDIDRPQPDRRPSYAVSQNKSPIPSAEPTFREDPPESIMQWASDSQFEPTENCSDFLDDPNIQVAPQGSNTDPSGSDESIVTSSAADDFPLPAIDFGFDDLFPSPLPLKSPPPPPLNPPISAPMRHIAENTLPPHIALQAETKQRKEMDNQCVVECCQIISDLESYILAELKAFKLALGIVRRAIEKLMELISFQQSSRNLRCMMLFNTIMYQILELLELCHATLSIDSQLGSGLTSTSRTHGLLMPSLGFGDFCIDVEEQSAWRAQMILKEVHQGSEALRKIKTLASVGPDASGTAKAREHCLADLEIRLKDLAVRIARRDV</sequence>
<dbReference type="SMART" id="SM00066">
    <property type="entry name" value="GAL4"/>
    <property type="match status" value="1"/>
</dbReference>
<name>A0A6A6DLI0_9PEZI</name>
<organism evidence="4 5">
    <name type="scientific">Zopfia rhizophila CBS 207.26</name>
    <dbReference type="NCBI Taxonomy" id="1314779"/>
    <lineage>
        <taxon>Eukaryota</taxon>
        <taxon>Fungi</taxon>
        <taxon>Dikarya</taxon>
        <taxon>Ascomycota</taxon>
        <taxon>Pezizomycotina</taxon>
        <taxon>Dothideomycetes</taxon>
        <taxon>Dothideomycetes incertae sedis</taxon>
        <taxon>Zopfiaceae</taxon>
        <taxon>Zopfia</taxon>
    </lineage>
</organism>
<dbReference type="PROSITE" id="PS00463">
    <property type="entry name" value="ZN2_CY6_FUNGAL_1"/>
    <property type="match status" value="1"/>
</dbReference>
<dbReference type="Proteomes" id="UP000800200">
    <property type="component" value="Unassembled WGS sequence"/>
</dbReference>
<dbReference type="Pfam" id="PF00172">
    <property type="entry name" value="Zn_clus"/>
    <property type="match status" value="1"/>
</dbReference>
<keyword evidence="1" id="KW-0539">Nucleus</keyword>
<evidence type="ECO:0000256" key="1">
    <source>
        <dbReference type="ARBA" id="ARBA00023242"/>
    </source>
</evidence>
<accession>A0A6A6DLI0</accession>
<proteinExistence type="predicted"/>
<dbReference type="GO" id="GO:0008270">
    <property type="term" value="F:zinc ion binding"/>
    <property type="evidence" value="ECO:0007669"/>
    <property type="project" value="InterPro"/>
</dbReference>
<reference evidence="4" key="1">
    <citation type="journal article" date="2020" name="Stud. Mycol.">
        <title>101 Dothideomycetes genomes: a test case for predicting lifestyles and emergence of pathogens.</title>
        <authorList>
            <person name="Haridas S."/>
            <person name="Albert R."/>
            <person name="Binder M."/>
            <person name="Bloem J."/>
            <person name="Labutti K."/>
            <person name="Salamov A."/>
            <person name="Andreopoulos B."/>
            <person name="Baker S."/>
            <person name="Barry K."/>
            <person name="Bills G."/>
            <person name="Bluhm B."/>
            <person name="Cannon C."/>
            <person name="Castanera R."/>
            <person name="Culley D."/>
            <person name="Daum C."/>
            <person name="Ezra D."/>
            <person name="Gonzalez J."/>
            <person name="Henrissat B."/>
            <person name="Kuo A."/>
            <person name="Liang C."/>
            <person name="Lipzen A."/>
            <person name="Lutzoni F."/>
            <person name="Magnuson J."/>
            <person name="Mondo S."/>
            <person name="Nolan M."/>
            <person name="Ohm R."/>
            <person name="Pangilinan J."/>
            <person name="Park H.-J."/>
            <person name="Ramirez L."/>
            <person name="Alfaro M."/>
            <person name="Sun H."/>
            <person name="Tritt A."/>
            <person name="Yoshinaga Y."/>
            <person name="Zwiers L.-H."/>
            <person name="Turgeon B."/>
            <person name="Goodwin S."/>
            <person name="Spatafora J."/>
            <person name="Crous P."/>
            <person name="Grigoriev I."/>
        </authorList>
    </citation>
    <scope>NUCLEOTIDE SEQUENCE</scope>
    <source>
        <strain evidence="4">CBS 207.26</strain>
    </source>
</reference>
<evidence type="ECO:0000313" key="5">
    <source>
        <dbReference type="Proteomes" id="UP000800200"/>
    </source>
</evidence>
<feature type="compositionally biased region" description="Polar residues" evidence="2">
    <location>
        <begin position="138"/>
        <end position="156"/>
    </location>
</feature>
<dbReference type="SUPFAM" id="SSF57701">
    <property type="entry name" value="Zn2/Cys6 DNA-binding domain"/>
    <property type="match status" value="1"/>
</dbReference>
<keyword evidence="5" id="KW-1185">Reference proteome</keyword>
<dbReference type="OrthoDB" id="2328572at2759"/>